<evidence type="ECO:0000256" key="1">
    <source>
        <dbReference type="SAM" id="MobiDB-lite"/>
    </source>
</evidence>
<name>A0A9Q3CN96_9BASI</name>
<reference evidence="2" key="1">
    <citation type="submission" date="2021-03" db="EMBL/GenBank/DDBJ databases">
        <title>Draft genome sequence of rust myrtle Austropuccinia psidii MF-1, a brazilian biotype.</title>
        <authorList>
            <person name="Quecine M.C."/>
            <person name="Pachon D.M.R."/>
            <person name="Bonatelli M.L."/>
            <person name="Correr F.H."/>
            <person name="Franceschini L.M."/>
            <person name="Leite T.F."/>
            <person name="Margarido G.R.A."/>
            <person name="Almeida C.A."/>
            <person name="Ferrarezi J.A."/>
            <person name="Labate C.A."/>
        </authorList>
    </citation>
    <scope>NUCLEOTIDE SEQUENCE</scope>
    <source>
        <strain evidence="2">MF-1</strain>
    </source>
</reference>
<gene>
    <name evidence="2" type="ORF">O181_026547</name>
</gene>
<evidence type="ECO:0008006" key="4">
    <source>
        <dbReference type="Google" id="ProtNLM"/>
    </source>
</evidence>
<feature type="region of interest" description="Disordered" evidence="1">
    <location>
        <begin position="34"/>
        <end position="99"/>
    </location>
</feature>
<proteinExistence type="predicted"/>
<dbReference type="OrthoDB" id="2506111at2759"/>
<evidence type="ECO:0000313" key="3">
    <source>
        <dbReference type="Proteomes" id="UP000765509"/>
    </source>
</evidence>
<accession>A0A9Q3CN96</accession>
<dbReference type="EMBL" id="AVOT02008830">
    <property type="protein sequence ID" value="MBW0486832.1"/>
    <property type="molecule type" value="Genomic_DNA"/>
</dbReference>
<protein>
    <recommendedName>
        <fullName evidence="4">DUF4939 domain-containing protein</fullName>
    </recommendedName>
</protein>
<evidence type="ECO:0000313" key="2">
    <source>
        <dbReference type="EMBL" id="MBW0486832.1"/>
    </source>
</evidence>
<organism evidence="2 3">
    <name type="scientific">Austropuccinia psidii MF-1</name>
    <dbReference type="NCBI Taxonomy" id="1389203"/>
    <lineage>
        <taxon>Eukaryota</taxon>
        <taxon>Fungi</taxon>
        <taxon>Dikarya</taxon>
        <taxon>Basidiomycota</taxon>
        <taxon>Pucciniomycotina</taxon>
        <taxon>Pucciniomycetes</taxon>
        <taxon>Pucciniales</taxon>
        <taxon>Sphaerophragmiaceae</taxon>
        <taxon>Austropuccinia</taxon>
    </lineage>
</organism>
<dbReference type="Proteomes" id="UP000765509">
    <property type="component" value="Unassembled WGS sequence"/>
</dbReference>
<comment type="caution">
    <text evidence="2">The sequence shown here is derived from an EMBL/GenBank/DDBJ whole genome shotgun (WGS) entry which is preliminary data.</text>
</comment>
<dbReference type="AlphaFoldDB" id="A0A9Q3CN96"/>
<keyword evidence="3" id="KW-1185">Reference proteome</keyword>
<sequence>MPVQHSPQPRIHDPKDIKLLLLLHHPLDCTPSVHKLSANLDRGSPMEGAEPSRRGGVKSRRSRSFSGFLGGYPSISQGPRNRLGESEDEEGEEYEKNEVEAALEGAHEASEAANLAHANKPLVSQAGPNFLKMMEKMTQLMGQLAQAVAPRKNYKAPAFKTQSMTAPDSFDGTQAHKLRGFIQSFKLIFDNDPENFFSDRKKALCSTSFLTGRAEKWIETYLSNIANEDLSYLLNNWKLF</sequence>